<dbReference type="Gene3D" id="3.90.740.10">
    <property type="entry name" value="Valyl/Leucyl/Isoleucyl-tRNA synthetase, editing domain"/>
    <property type="match status" value="2"/>
</dbReference>
<dbReference type="Gene3D" id="3.40.50.620">
    <property type="entry name" value="HUPs"/>
    <property type="match status" value="2"/>
</dbReference>
<evidence type="ECO:0000256" key="6">
    <source>
        <dbReference type="ARBA" id="ARBA00022598"/>
    </source>
</evidence>
<keyword evidence="6 15" id="KW-0436">Ligase</keyword>
<evidence type="ECO:0000256" key="13">
    <source>
        <dbReference type="ARBA" id="ARBA00047552"/>
    </source>
</evidence>
<dbReference type="InterPro" id="IPR014729">
    <property type="entry name" value="Rossmann-like_a/b/a_fold"/>
</dbReference>
<dbReference type="HAMAP" id="MF_02004">
    <property type="entry name" value="Val_tRNA_synth_type1"/>
    <property type="match status" value="1"/>
</dbReference>
<evidence type="ECO:0000313" key="21">
    <source>
        <dbReference type="Proteomes" id="UP000319731"/>
    </source>
</evidence>
<evidence type="ECO:0000256" key="5">
    <source>
        <dbReference type="ARBA" id="ARBA00022490"/>
    </source>
</evidence>
<evidence type="ECO:0000256" key="2">
    <source>
        <dbReference type="ARBA" id="ARBA00004496"/>
    </source>
</evidence>
<evidence type="ECO:0000256" key="16">
    <source>
        <dbReference type="SAM" id="Coils"/>
    </source>
</evidence>
<sequence length="1072" mass="121211">MADNGTVNGTSAPSAQTSKQAPAGMPINKNSEKNDAKRKAKEEKVAAKQAAAQKALAEKAEKGEKKKPKKEAAEPEVEFVNTTPKGEKKDMTAPMAASYSPRAVEASWYEWWEKTGVFKPELTESGDVKPEGSYVISIPPPNVTGSLHIGHALTNAIQDCLIRWNRMKGKSVLYIPGCDHAGIMTQVVVEKQLLKDRGVSRHDLGREAFVAEVWKWKEKYGSRIYEQLRRLGSTYEWERVSFTLDPKLCTAVNEAFVTLHDRGLIYRANRLVNWCTKLQTAVSNLEVENRELEGRTMLYVPDHSQKKRYEFGVIISFAYPIENSDEKIVVATTRIETMLGDTAVAVNPTDDRYKHLIGKYAIHPFNNRKLPIIADTYVEKDFGTGAVKITPAHDFNDYQIGKRHNLEFINLFNDDGKVNANGAPFAGLQRFDAREAVLAALKEKGLYVETKPNKMMLPICQRSGNVVEPLLKPQWYVDCKGMAQKALEACQSGDLQIFPEHSHKEFVRWMENIQDWCISRQLWWGHRIPTYFIEIKGQTNDTTDNDYHVSGRTYEEARARAVAKFPKVAASDITLHQDEDVLDTWFSAGLWPFAILGWPEETKDFQQFYPNALLETGWDIIFFWVARMVMFGIEFTGQVPFKHVFCHAMIRDAHGRKMSKSLGNVIDPIDVMEGITLEGLQKRLDEGNLDATEVAKAKEGQKADFPSGIPECGTDALRFALCAYQSNNRDINMDVSRVEGYRKFCNKLWNVIKFALGKLGDDYAPPPSYKIRNWYPTPSPAPGLTGQEALAERWILSRLNLAITEINKSLEEYNFMSATGVLYNFWLYELCDIYVEWSKPVIDTGDAAAAASARATLYTCLDVGLRLLHPFMPFVTEELWQRLPRRPDDTTVTICKASYPTSMSEWHDQEAEDNFGVVSDVCAKLRGLAAEYGILKDAVVYVKVSASWAEKFELERQTIVTLVKPAQELRVLKKEDAVPSGCALEVLNEDITVLILVKGYVNFADEISKIEKKIGKANENLESNKKKTQIPNYETKVRADVREAQEQKIKDVEAEIETLHIAKANMERLRDA</sequence>
<proteinExistence type="inferred from homology"/>
<dbReference type="CDD" id="cd00817">
    <property type="entry name" value="ValRS_core"/>
    <property type="match status" value="1"/>
</dbReference>
<dbReference type="OrthoDB" id="629407at2759"/>
<protein>
    <recommendedName>
        <fullName evidence="14">Probable valine--tRNA ligase, cytoplasmic</fullName>
        <ecNumber evidence="4">6.1.1.9</ecNumber>
    </recommendedName>
    <alternativeName>
        <fullName evidence="12">Valine--tRNA ligase, mitochondrial</fullName>
    </alternativeName>
    <alternativeName>
        <fullName evidence="11">Valyl-tRNA synthetase</fullName>
    </alternativeName>
</protein>
<keyword evidence="16" id="KW-0175">Coiled coil</keyword>
<dbReference type="FunFam" id="3.90.740.10:FF:000005">
    <property type="entry name" value="Valine--tRNA ligase, mitochondrial"/>
    <property type="match status" value="1"/>
</dbReference>
<dbReference type="PROSITE" id="PS00178">
    <property type="entry name" value="AA_TRNA_LIGASE_I"/>
    <property type="match status" value="1"/>
</dbReference>
<dbReference type="InterPro" id="IPR002303">
    <property type="entry name" value="Valyl-tRNA_ligase"/>
</dbReference>
<evidence type="ECO:0000256" key="15">
    <source>
        <dbReference type="RuleBase" id="RU363035"/>
    </source>
</evidence>
<feature type="domain" description="Aminoacyl-tRNA synthetase class Ia" evidence="18">
    <location>
        <begin position="108"/>
        <end position="734"/>
    </location>
</feature>
<dbReference type="PANTHER" id="PTHR11946">
    <property type="entry name" value="VALYL-TRNA SYNTHETASES"/>
    <property type="match status" value="1"/>
</dbReference>
<evidence type="ECO:0000259" key="18">
    <source>
        <dbReference type="Pfam" id="PF00133"/>
    </source>
</evidence>
<evidence type="ECO:0000256" key="8">
    <source>
        <dbReference type="ARBA" id="ARBA00022840"/>
    </source>
</evidence>
<dbReference type="InterPro" id="IPR002300">
    <property type="entry name" value="aa-tRNA-synth_Ia"/>
</dbReference>
<evidence type="ECO:0000256" key="7">
    <source>
        <dbReference type="ARBA" id="ARBA00022741"/>
    </source>
</evidence>
<evidence type="ECO:0000256" key="11">
    <source>
        <dbReference type="ARBA" id="ARBA00029936"/>
    </source>
</evidence>
<dbReference type="PRINTS" id="PR00986">
    <property type="entry name" value="TRNASYNTHVAL"/>
</dbReference>
<dbReference type="SUPFAM" id="SSF47323">
    <property type="entry name" value="Anticodon-binding domain of a subclass of class I aminoacyl-tRNA synthetases"/>
    <property type="match status" value="1"/>
</dbReference>
<dbReference type="RefSeq" id="XP_031027718.1">
    <property type="nucleotide sequence ID" value="XM_031166149.1"/>
</dbReference>
<organism evidence="20 21">
    <name type="scientific">Synchytrium microbalum</name>
    <dbReference type="NCBI Taxonomy" id="1806994"/>
    <lineage>
        <taxon>Eukaryota</taxon>
        <taxon>Fungi</taxon>
        <taxon>Fungi incertae sedis</taxon>
        <taxon>Chytridiomycota</taxon>
        <taxon>Chytridiomycota incertae sedis</taxon>
        <taxon>Chytridiomycetes</taxon>
        <taxon>Synchytriales</taxon>
        <taxon>Synchytriaceae</taxon>
        <taxon>Synchytrium</taxon>
    </lineage>
</organism>
<reference evidence="20 21" key="1">
    <citation type="journal article" date="2019" name="Sci. Rep.">
        <title>Comparative genomics of chytrid fungi reveal insights into the obligate biotrophic and pathogenic lifestyle of Synchytrium endobioticum.</title>
        <authorList>
            <person name="van de Vossenberg B.T.L.H."/>
            <person name="Warris S."/>
            <person name="Nguyen H.D.T."/>
            <person name="van Gent-Pelzer M.P.E."/>
            <person name="Joly D.L."/>
            <person name="van de Geest H.C."/>
            <person name="Bonants P.J.M."/>
            <person name="Smith D.S."/>
            <person name="Levesque C.A."/>
            <person name="van der Lee T.A.J."/>
        </authorList>
    </citation>
    <scope>NUCLEOTIDE SEQUENCE [LARGE SCALE GENOMIC DNA]</scope>
    <source>
        <strain evidence="20 21">JEL517</strain>
    </source>
</reference>
<dbReference type="GO" id="GO:0004832">
    <property type="term" value="F:valine-tRNA ligase activity"/>
    <property type="evidence" value="ECO:0007669"/>
    <property type="project" value="UniProtKB-EC"/>
</dbReference>
<dbReference type="GeneID" id="42001446"/>
<evidence type="ECO:0000256" key="14">
    <source>
        <dbReference type="ARBA" id="ARBA00072234"/>
    </source>
</evidence>
<dbReference type="SUPFAM" id="SSF50677">
    <property type="entry name" value="ValRS/IleRS/LeuRS editing domain"/>
    <property type="match status" value="1"/>
</dbReference>
<dbReference type="InterPro" id="IPR009080">
    <property type="entry name" value="tRNAsynth_Ia_anticodon-bd"/>
</dbReference>
<keyword evidence="21" id="KW-1185">Reference proteome</keyword>
<name>A0A507CJR1_9FUNG</name>
<dbReference type="GO" id="GO:0005524">
    <property type="term" value="F:ATP binding"/>
    <property type="evidence" value="ECO:0007669"/>
    <property type="project" value="UniProtKB-KW"/>
</dbReference>
<dbReference type="Pfam" id="PF00133">
    <property type="entry name" value="tRNA-synt_1"/>
    <property type="match status" value="1"/>
</dbReference>
<comment type="caution">
    <text evidence="20">The sequence shown here is derived from an EMBL/GenBank/DDBJ whole genome shotgun (WGS) entry which is preliminary data.</text>
</comment>
<evidence type="ECO:0000256" key="1">
    <source>
        <dbReference type="ARBA" id="ARBA00004173"/>
    </source>
</evidence>
<keyword evidence="10 15" id="KW-0030">Aminoacyl-tRNA synthetase</keyword>
<dbReference type="FunFam" id="3.40.50.620:FF:000020">
    <property type="entry name" value="Valine--tRNA ligase, mitochondrial"/>
    <property type="match status" value="1"/>
</dbReference>
<feature type="domain" description="Methionyl/Valyl/Leucyl/Isoleucyl-tRNA synthetase anticodon-binding" evidence="19">
    <location>
        <begin position="792"/>
        <end position="939"/>
    </location>
</feature>
<dbReference type="EMBL" id="QEAO01000001">
    <property type="protein sequence ID" value="TPX38003.1"/>
    <property type="molecule type" value="Genomic_DNA"/>
</dbReference>
<accession>A0A507CJR1</accession>
<dbReference type="InterPro" id="IPR009008">
    <property type="entry name" value="Val/Leu/Ile-tRNA-synth_edit"/>
</dbReference>
<dbReference type="InterPro" id="IPR013155">
    <property type="entry name" value="M/V/L/I-tRNA-synth_anticd-bd"/>
</dbReference>
<evidence type="ECO:0000256" key="4">
    <source>
        <dbReference type="ARBA" id="ARBA00013169"/>
    </source>
</evidence>
<evidence type="ECO:0000259" key="19">
    <source>
        <dbReference type="Pfam" id="PF08264"/>
    </source>
</evidence>
<dbReference type="STRING" id="1806994.A0A507CJR1"/>
<feature type="compositionally biased region" description="Polar residues" evidence="17">
    <location>
        <begin position="1"/>
        <end position="20"/>
    </location>
</feature>
<dbReference type="AlphaFoldDB" id="A0A507CJR1"/>
<dbReference type="Gene3D" id="1.10.287.380">
    <property type="entry name" value="Valyl-tRNA synthetase, C-terminal domain"/>
    <property type="match status" value="1"/>
</dbReference>
<keyword evidence="5" id="KW-0963">Cytoplasm</keyword>
<keyword evidence="7 15" id="KW-0547">Nucleotide-binding</keyword>
<dbReference type="FunFam" id="1.10.730.10:FF:000009">
    <property type="entry name" value="Valine--tRNA ligase, mitochondrial"/>
    <property type="match status" value="1"/>
</dbReference>
<dbReference type="SUPFAM" id="SSF52374">
    <property type="entry name" value="Nucleotidylyl transferase"/>
    <property type="match status" value="1"/>
</dbReference>
<feature type="region of interest" description="Disordered" evidence="17">
    <location>
        <begin position="1"/>
        <end position="93"/>
    </location>
</feature>
<dbReference type="CDD" id="cd07962">
    <property type="entry name" value="Anticodon_Ia_Val"/>
    <property type="match status" value="1"/>
</dbReference>
<evidence type="ECO:0000313" key="20">
    <source>
        <dbReference type="EMBL" id="TPX38003.1"/>
    </source>
</evidence>
<dbReference type="Proteomes" id="UP000319731">
    <property type="component" value="Unassembled WGS sequence"/>
</dbReference>
<feature type="compositionally biased region" description="Basic and acidic residues" evidence="17">
    <location>
        <begin position="30"/>
        <end position="46"/>
    </location>
</feature>
<dbReference type="InterPro" id="IPR033705">
    <property type="entry name" value="Anticodon_Ia_Val"/>
</dbReference>
<keyword evidence="9 15" id="KW-0648">Protein biosynthesis</keyword>
<gene>
    <name evidence="20" type="primary">VAS1</name>
    <name evidence="20" type="ORF">SmJEL517_g00219</name>
</gene>
<dbReference type="InterPro" id="IPR037118">
    <property type="entry name" value="Val-tRNA_synth_C_sf"/>
</dbReference>
<dbReference type="NCBIfam" id="TIGR00422">
    <property type="entry name" value="valS"/>
    <property type="match status" value="1"/>
</dbReference>
<keyword evidence="8 15" id="KW-0067">ATP-binding</keyword>
<comment type="similarity">
    <text evidence="3 15">Belongs to the class-I aminoacyl-tRNA synthetase family.</text>
</comment>
<evidence type="ECO:0000256" key="3">
    <source>
        <dbReference type="ARBA" id="ARBA00005594"/>
    </source>
</evidence>
<comment type="subcellular location">
    <subcellularLocation>
        <location evidence="2">Cytoplasm</location>
    </subcellularLocation>
    <subcellularLocation>
        <location evidence="1">Mitochondrion</location>
    </subcellularLocation>
</comment>
<dbReference type="EC" id="6.1.1.9" evidence="4"/>
<dbReference type="InterPro" id="IPR001412">
    <property type="entry name" value="aa-tRNA-synth_I_CS"/>
</dbReference>
<comment type="catalytic activity">
    <reaction evidence="13">
        <text>tRNA(Val) + L-valine + ATP = L-valyl-tRNA(Val) + AMP + diphosphate</text>
        <dbReference type="Rhea" id="RHEA:10704"/>
        <dbReference type="Rhea" id="RHEA-COMP:9672"/>
        <dbReference type="Rhea" id="RHEA-COMP:9708"/>
        <dbReference type="ChEBI" id="CHEBI:30616"/>
        <dbReference type="ChEBI" id="CHEBI:33019"/>
        <dbReference type="ChEBI" id="CHEBI:57762"/>
        <dbReference type="ChEBI" id="CHEBI:78442"/>
        <dbReference type="ChEBI" id="CHEBI:78537"/>
        <dbReference type="ChEBI" id="CHEBI:456215"/>
        <dbReference type="EC" id="6.1.1.9"/>
    </reaction>
</comment>
<dbReference type="GO" id="GO:0005829">
    <property type="term" value="C:cytosol"/>
    <property type="evidence" value="ECO:0007669"/>
    <property type="project" value="TreeGrafter"/>
</dbReference>
<dbReference type="NCBIfam" id="NF004349">
    <property type="entry name" value="PRK05729.1"/>
    <property type="match status" value="1"/>
</dbReference>
<dbReference type="FunFam" id="3.40.50.620:FF:000078">
    <property type="entry name" value="Valine--tRNA ligase, mitochondrial"/>
    <property type="match status" value="1"/>
</dbReference>
<dbReference type="GO" id="GO:0005739">
    <property type="term" value="C:mitochondrion"/>
    <property type="evidence" value="ECO:0007669"/>
    <property type="project" value="UniProtKB-SubCell"/>
</dbReference>
<dbReference type="Pfam" id="PF08264">
    <property type="entry name" value="Anticodon_1"/>
    <property type="match status" value="1"/>
</dbReference>
<dbReference type="Gene3D" id="1.10.730.10">
    <property type="entry name" value="Isoleucyl-tRNA Synthetase, Domain 1"/>
    <property type="match status" value="1"/>
</dbReference>
<evidence type="ECO:0000256" key="10">
    <source>
        <dbReference type="ARBA" id="ARBA00023146"/>
    </source>
</evidence>
<evidence type="ECO:0000256" key="17">
    <source>
        <dbReference type="SAM" id="MobiDB-lite"/>
    </source>
</evidence>
<dbReference type="PANTHER" id="PTHR11946:SF109">
    <property type="entry name" value="VALINE--TRNA LIGASE"/>
    <property type="match status" value="1"/>
</dbReference>
<dbReference type="GO" id="GO:0002161">
    <property type="term" value="F:aminoacyl-tRNA deacylase activity"/>
    <property type="evidence" value="ECO:0007669"/>
    <property type="project" value="InterPro"/>
</dbReference>
<feature type="coiled-coil region" evidence="16">
    <location>
        <begin position="1007"/>
        <end position="1072"/>
    </location>
</feature>
<dbReference type="GO" id="GO:0006438">
    <property type="term" value="P:valyl-tRNA aminoacylation"/>
    <property type="evidence" value="ECO:0007669"/>
    <property type="project" value="InterPro"/>
</dbReference>
<evidence type="ECO:0000256" key="12">
    <source>
        <dbReference type="ARBA" id="ARBA00040837"/>
    </source>
</evidence>
<evidence type="ECO:0000256" key="9">
    <source>
        <dbReference type="ARBA" id="ARBA00022917"/>
    </source>
</evidence>